<dbReference type="RefSeq" id="WP_304994702.1">
    <property type="nucleotide sequence ID" value="NZ_CP101717.1"/>
</dbReference>
<dbReference type="AlphaFoldDB" id="A0AB38YDJ9"/>
<keyword evidence="1" id="KW-0732">Signal</keyword>
<name>A0AB38YDJ9_9GAMM</name>
<reference evidence="2" key="1">
    <citation type="submission" date="2022-07" db="EMBL/GenBank/DDBJ databases">
        <title>Complete genome sequence of Salinispirillum sp. LH10-3-1 capable of multiple carbohydrate inversion isolated from a soda lake.</title>
        <authorList>
            <person name="Liu J."/>
            <person name="Zhai Y."/>
            <person name="Zhang H."/>
            <person name="Yang H."/>
            <person name="Qu J."/>
            <person name="Li J."/>
        </authorList>
    </citation>
    <scope>NUCLEOTIDE SEQUENCE</scope>
    <source>
        <strain evidence="2">LH 10-3-1</strain>
    </source>
</reference>
<protein>
    <submittedName>
        <fullName evidence="2">Uncharacterized protein</fullName>
    </submittedName>
</protein>
<sequence length="461" mass="50585">MRAVVLLLLTQLMFSSLAVAQSQSQLQSQPNVLLATRIDRAAVAQHAAFRQVTSEAINGLQQYQVSPIRPNLDWSSAADREALLASGASAGMSVVATAELIFPRRRTAQVNITFFNARGGDTIASRSLDFRYNTYDGLIAQIEYELERDLKRQFRQLGQVVSTDGGRVFFDLGHSANIEPGQVFRVYQRGAEVTTSSGESYGYLDDQTGVIVVTEVTNIYAIAEVMLGRRSIRSGHWVERIPGTAADYRGEVLSKLDNQVAINLGARSGVSEGAEFAVYKDLKPINDNDSFRVEVGRIRINEVRDSYSRGTIARSNHYELANGIIQEGDVIEEVRRSGSVQLTVGRLSTGIISDAPSSVYNAGIRFESPGNMDIFYRLSGGYGDSYYAAVGAMVAINHSESFFYGIDAVWNESWGTNLFMSVNVPTPFQRYVQLFTEVGYLIGTDADANGLNINLGLNLSL</sequence>
<accession>A0AB38YDJ9</accession>
<gene>
    <name evidence="2" type="ORF">NFC81_11930</name>
</gene>
<dbReference type="Gene3D" id="2.40.10.410">
    <property type="entry name" value="FlgT, C-terminal domain"/>
    <property type="match status" value="2"/>
</dbReference>
<feature type="chain" id="PRO_5044259384" evidence="1">
    <location>
        <begin position="21"/>
        <end position="461"/>
    </location>
</feature>
<proteinExistence type="predicted"/>
<feature type="signal peptide" evidence="1">
    <location>
        <begin position="1"/>
        <end position="20"/>
    </location>
</feature>
<dbReference type="InterPro" id="IPR038165">
    <property type="entry name" value="FlgT_C_sf"/>
</dbReference>
<organism evidence="2">
    <name type="scientific">Salinispirillum sp. LH 10-3-1</name>
    <dbReference type="NCBI Taxonomy" id="2952525"/>
    <lineage>
        <taxon>Bacteria</taxon>
        <taxon>Pseudomonadati</taxon>
        <taxon>Pseudomonadota</taxon>
        <taxon>Gammaproteobacteria</taxon>
        <taxon>Oceanospirillales</taxon>
        <taxon>Saccharospirillaceae</taxon>
        <taxon>Salinispirillum</taxon>
    </lineage>
</organism>
<evidence type="ECO:0000313" key="2">
    <source>
        <dbReference type="EMBL" id="WLD57416.1"/>
    </source>
</evidence>
<evidence type="ECO:0000256" key="1">
    <source>
        <dbReference type="SAM" id="SignalP"/>
    </source>
</evidence>
<dbReference type="EMBL" id="CP101717">
    <property type="protein sequence ID" value="WLD57416.1"/>
    <property type="molecule type" value="Genomic_DNA"/>
</dbReference>